<sequence>MNNKNLIKQNNFSQTSPLKAEKIRHLFIQEHGANINEIAKLNDCSHDEIIDFSSNINPLGPSKKAEQAIKENISLIADYPQKDHRLTKALADFLQVKPYNLMLDNGSAAIIYKIYSQLKIKRASILQPTFSEYEKAAIANNCLINNVQFFKNHLSLNTTKSNMFSDQKKAEKAIGKNTDALLLCNPNNPTTTLLEKAFIKWLAKKLDKTDSFLIVDEAFMDFVNHKEAYSVISLVEETPNLIVLGSLTKFFALPGLRIGYICANKELIAKLESRNPPWLINILAREATLASLNDFEYLPETKTLIPQLRADLIDKLSDINGLRVFNSEVNFVLAKIEKPITSSQIYLHLAKRKILIRDCSSFSNMGSSYIRIAVKSLELHQHLTTSIKEVMHEI</sequence>
<dbReference type="SUPFAM" id="SSF53383">
    <property type="entry name" value="PLP-dependent transferases"/>
    <property type="match status" value="1"/>
</dbReference>
<evidence type="ECO:0000256" key="4">
    <source>
        <dbReference type="ARBA" id="ARBA00012285"/>
    </source>
</evidence>
<dbReference type="CDD" id="cd00609">
    <property type="entry name" value="AAT_like"/>
    <property type="match status" value="1"/>
</dbReference>
<keyword evidence="6" id="KW-0663">Pyridoxal phosphate</keyword>
<dbReference type="Gene3D" id="3.90.1150.10">
    <property type="entry name" value="Aspartate Aminotransferase, domain 1"/>
    <property type="match status" value="1"/>
</dbReference>
<dbReference type="InterPro" id="IPR015422">
    <property type="entry name" value="PyrdxlP-dep_Trfase_small"/>
</dbReference>
<dbReference type="EC" id="4.1.1.81" evidence="4"/>
<dbReference type="InterPro" id="IPR004838">
    <property type="entry name" value="NHTrfase_class1_PyrdxlP-BS"/>
</dbReference>
<dbReference type="AlphaFoldDB" id="A0A0F9AIM9"/>
<comment type="catalytic activity">
    <reaction evidence="9">
        <text>O-phospho-L-threonine + H(+) = (R)-1-aminopropan-2-yl phosphate + CO2</text>
        <dbReference type="Rhea" id="RHEA:11492"/>
        <dbReference type="ChEBI" id="CHEBI:15378"/>
        <dbReference type="ChEBI" id="CHEBI:16526"/>
        <dbReference type="ChEBI" id="CHEBI:58563"/>
        <dbReference type="ChEBI" id="CHEBI:58675"/>
        <dbReference type="EC" id="4.1.1.81"/>
    </reaction>
</comment>
<keyword evidence="5" id="KW-0169">Cobalamin biosynthesis</keyword>
<reference evidence="11" key="1">
    <citation type="journal article" date="2015" name="Nature">
        <title>Complex archaea that bridge the gap between prokaryotes and eukaryotes.</title>
        <authorList>
            <person name="Spang A."/>
            <person name="Saw J.H."/>
            <person name="Jorgensen S.L."/>
            <person name="Zaremba-Niedzwiedzka K."/>
            <person name="Martijn J."/>
            <person name="Lind A.E."/>
            <person name="van Eijk R."/>
            <person name="Schleper C."/>
            <person name="Guy L."/>
            <person name="Ettema T.J."/>
        </authorList>
    </citation>
    <scope>NUCLEOTIDE SEQUENCE</scope>
</reference>
<evidence type="ECO:0000256" key="3">
    <source>
        <dbReference type="ARBA" id="ARBA00004953"/>
    </source>
</evidence>
<evidence type="ECO:0000256" key="8">
    <source>
        <dbReference type="ARBA" id="ARBA00029996"/>
    </source>
</evidence>
<organism evidence="11">
    <name type="scientific">marine sediment metagenome</name>
    <dbReference type="NCBI Taxonomy" id="412755"/>
    <lineage>
        <taxon>unclassified sequences</taxon>
        <taxon>metagenomes</taxon>
        <taxon>ecological metagenomes</taxon>
    </lineage>
</organism>
<evidence type="ECO:0000256" key="1">
    <source>
        <dbReference type="ARBA" id="ARBA00001933"/>
    </source>
</evidence>
<evidence type="ECO:0000313" key="11">
    <source>
        <dbReference type="EMBL" id="KKL09454.1"/>
    </source>
</evidence>
<dbReference type="PANTHER" id="PTHR42885:SF1">
    <property type="entry name" value="THREONINE-PHOSPHATE DECARBOXYLASE"/>
    <property type="match status" value="1"/>
</dbReference>
<dbReference type="GO" id="GO:0009236">
    <property type="term" value="P:cobalamin biosynthetic process"/>
    <property type="evidence" value="ECO:0007669"/>
    <property type="project" value="UniProtKB-UniPathway"/>
</dbReference>
<dbReference type="GO" id="GO:0030170">
    <property type="term" value="F:pyridoxal phosphate binding"/>
    <property type="evidence" value="ECO:0007669"/>
    <property type="project" value="InterPro"/>
</dbReference>
<comment type="cofactor">
    <cofactor evidence="1">
        <name>pyridoxal 5'-phosphate</name>
        <dbReference type="ChEBI" id="CHEBI:597326"/>
    </cofactor>
</comment>
<evidence type="ECO:0000256" key="9">
    <source>
        <dbReference type="ARBA" id="ARBA00048531"/>
    </source>
</evidence>
<dbReference type="GO" id="GO:0048472">
    <property type="term" value="F:threonine-phosphate decarboxylase activity"/>
    <property type="evidence" value="ECO:0007669"/>
    <property type="project" value="UniProtKB-EC"/>
</dbReference>
<evidence type="ECO:0000259" key="10">
    <source>
        <dbReference type="Pfam" id="PF00155"/>
    </source>
</evidence>
<gene>
    <name evidence="11" type="ORF">LCGC14_2565710</name>
</gene>
<comment type="pathway">
    <text evidence="3">Cofactor biosynthesis; adenosylcobalamin biosynthesis.</text>
</comment>
<comment type="caution">
    <text evidence="11">The sequence shown here is derived from an EMBL/GenBank/DDBJ whole genome shotgun (WGS) entry which is preliminary data.</text>
</comment>
<dbReference type="NCBIfam" id="TIGR01140">
    <property type="entry name" value="L_thr_O3P_dcar"/>
    <property type="match status" value="1"/>
</dbReference>
<dbReference type="InterPro" id="IPR015421">
    <property type="entry name" value="PyrdxlP-dep_Trfase_major"/>
</dbReference>
<dbReference type="Pfam" id="PF00155">
    <property type="entry name" value="Aminotran_1_2"/>
    <property type="match status" value="1"/>
</dbReference>
<accession>A0A0F9AIM9</accession>
<proteinExistence type="predicted"/>
<keyword evidence="7" id="KW-0456">Lyase</keyword>
<dbReference type="PROSITE" id="PS00105">
    <property type="entry name" value="AA_TRANSFER_CLASS_1"/>
    <property type="match status" value="1"/>
</dbReference>
<name>A0A0F9AIM9_9ZZZZ</name>
<evidence type="ECO:0000256" key="7">
    <source>
        <dbReference type="ARBA" id="ARBA00023239"/>
    </source>
</evidence>
<dbReference type="PANTHER" id="PTHR42885">
    <property type="entry name" value="HISTIDINOL-PHOSPHATE AMINOTRANSFERASE-RELATED"/>
    <property type="match status" value="1"/>
</dbReference>
<dbReference type="InterPro" id="IPR015424">
    <property type="entry name" value="PyrdxlP-dep_Trfase"/>
</dbReference>
<protein>
    <recommendedName>
        <fullName evidence="4">threonine-phosphate decarboxylase</fullName>
        <ecNumber evidence="4">4.1.1.81</ecNumber>
    </recommendedName>
    <alternativeName>
        <fullName evidence="8">L-threonine-O-3-phosphate decarboxylase</fullName>
    </alternativeName>
</protein>
<feature type="domain" description="Aminotransferase class I/classII large" evidence="10">
    <location>
        <begin position="48"/>
        <end position="378"/>
    </location>
</feature>
<dbReference type="Gene3D" id="3.40.640.10">
    <property type="entry name" value="Type I PLP-dependent aspartate aminotransferase-like (Major domain)"/>
    <property type="match status" value="1"/>
</dbReference>
<dbReference type="InterPro" id="IPR004839">
    <property type="entry name" value="Aminotransferase_I/II_large"/>
</dbReference>
<comment type="function">
    <text evidence="2">Decarboxylates L-threonine-O-3-phosphate to yield (R)-1-amino-2-propanol O-2-phosphate, the precursor for the linkage between the nucleotide loop and the corrin ring in cobalamin.</text>
</comment>
<dbReference type="UniPathway" id="UPA00148"/>
<evidence type="ECO:0000256" key="6">
    <source>
        <dbReference type="ARBA" id="ARBA00022898"/>
    </source>
</evidence>
<evidence type="ECO:0000256" key="5">
    <source>
        <dbReference type="ARBA" id="ARBA00022573"/>
    </source>
</evidence>
<dbReference type="InterPro" id="IPR005860">
    <property type="entry name" value="CobD"/>
</dbReference>
<dbReference type="EMBL" id="LAZR01042476">
    <property type="protein sequence ID" value="KKL09454.1"/>
    <property type="molecule type" value="Genomic_DNA"/>
</dbReference>
<evidence type="ECO:0000256" key="2">
    <source>
        <dbReference type="ARBA" id="ARBA00003444"/>
    </source>
</evidence>